<evidence type="ECO:0000313" key="2">
    <source>
        <dbReference type="Proteomes" id="UP000204225"/>
    </source>
</evidence>
<proteinExistence type="predicted"/>
<evidence type="ECO:0000313" key="1">
    <source>
        <dbReference type="EMBL" id="AGM15399.1"/>
    </source>
</evidence>
<reference evidence="1 2" key="1">
    <citation type="journal article" date="2013" name="Proc. Natl. Acad. Sci. U.S.A.">
        <title>Genome of Phaeocystis globosa virus PgV-16T highlights the common ancestry of the largest known DNA viruses infecting eukaryotes.</title>
        <authorList>
            <person name="Santini S."/>
            <person name="Jeudy S."/>
            <person name="Bartoli J."/>
            <person name="Poirot O."/>
            <person name="Lescot M."/>
            <person name="Abergel C."/>
            <person name="Barbe V."/>
            <person name="Wommack K.E."/>
            <person name="Noordeloos A.A."/>
            <person name="Brussaard C.P."/>
            <person name="Claverie J.M."/>
        </authorList>
    </citation>
    <scope>NUCLEOTIDE SEQUENCE [LARGE SCALE GENOMIC DNA]</scope>
    <source>
        <strain evidence="1 2">16T</strain>
    </source>
</reference>
<name>A0AC59EWR5_9VIRU</name>
<dbReference type="Proteomes" id="UP000204225">
    <property type="component" value="Segment"/>
</dbReference>
<organism evidence="1 2">
    <name type="scientific">Phaeocystis globosa virus PgV-16T</name>
    <dbReference type="NCBI Taxonomy" id="3071227"/>
    <lineage>
        <taxon>Viruses</taxon>
        <taxon>Varidnaviria</taxon>
        <taxon>Bamfordvirae</taxon>
        <taxon>Nucleocytoviricota</taxon>
        <taxon>Megaviricetes</taxon>
        <taxon>Imitervirales</taxon>
        <taxon>Mesomimiviridae</taxon>
        <taxon>Tethysvirus</taxon>
        <taxon>Tethysvirus hollandense</taxon>
    </lineage>
</organism>
<dbReference type="EMBL" id="KC662249">
    <property type="protein sequence ID" value="AGM15399.1"/>
    <property type="molecule type" value="Genomic_DNA"/>
</dbReference>
<gene>
    <name evidence="1" type="ORF">PGCG_00087</name>
</gene>
<keyword evidence="2" id="KW-1185">Reference proteome</keyword>
<accession>A0AC59EWR5</accession>
<protein>
    <submittedName>
        <fullName evidence="1">Uncharacterized protein</fullName>
    </submittedName>
</protein>
<sequence>MILSSRCAPTVIFIGFSLIQILLDIYTGVIDTAFMKFVIMLVLATVINIMCDIGLTVIAWFLVFVPIIMMTLISTLLLKVVRSSPDEIILDTEPTPSNSDINNGGELDLDNSGNDTGRLDRDLHRRNFYDKVDNVYDLTVTHEYDLSNNPIKYNIVDNLINAAGDNYFANSVSIFNKQA</sequence>